<keyword evidence="3" id="KW-1185">Reference proteome</keyword>
<gene>
    <name evidence="2" type="ORF">B1991_13845</name>
</gene>
<protein>
    <submittedName>
        <fullName evidence="2">Putative baseplate assembly protein</fullName>
    </submittedName>
</protein>
<dbReference type="InterPro" id="IPR011749">
    <property type="entry name" value="CHP02243"/>
</dbReference>
<evidence type="ECO:0000256" key="1">
    <source>
        <dbReference type="SAM" id="MobiDB-lite"/>
    </source>
</evidence>
<dbReference type="RefSeq" id="WP_136259271.1">
    <property type="nucleotide sequence ID" value="NZ_MWIO01000039.1"/>
</dbReference>
<organism evidence="2 3">
    <name type="scientific">Rhodanobacter lindaniclasticus</name>
    <dbReference type="NCBI Taxonomy" id="75310"/>
    <lineage>
        <taxon>Bacteria</taxon>
        <taxon>Pseudomonadati</taxon>
        <taxon>Pseudomonadota</taxon>
        <taxon>Gammaproteobacteria</taxon>
        <taxon>Lysobacterales</taxon>
        <taxon>Rhodanobacteraceae</taxon>
        <taxon>Rhodanobacter</taxon>
    </lineage>
</organism>
<dbReference type="Proteomes" id="UP000306317">
    <property type="component" value="Unassembled WGS sequence"/>
</dbReference>
<reference evidence="2 3" key="1">
    <citation type="submission" date="2017-02" db="EMBL/GenBank/DDBJ databases">
        <title>Whole genome sequencing of Rhodanobacter lindaniclasticus DSM 17932.</title>
        <authorList>
            <person name="Kumar S."/>
            <person name="Patil P."/>
            <person name="Patil P.B."/>
        </authorList>
    </citation>
    <scope>NUCLEOTIDE SEQUENCE [LARGE SCALE GENOMIC DNA]</scope>
    <source>
        <strain evidence="2 3">DSM 17932</strain>
    </source>
</reference>
<feature type="region of interest" description="Disordered" evidence="1">
    <location>
        <begin position="892"/>
        <end position="911"/>
    </location>
</feature>
<evidence type="ECO:0000313" key="3">
    <source>
        <dbReference type="Proteomes" id="UP000306317"/>
    </source>
</evidence>
<comment type="caution">
    <text evidence="2">The sequence shown here is derived from an EMBL/GenBank/DDBJ whole genome shotgun (WGS) entry which is preliminary data.</text>
</comment>
<accession>A0A4S3KED9</accession>
<dbReference type="AlphaFoldDB" id="A0A4S3KED9"/>
<evidence type="ECO:0000313" key="2">
    <source>
        <dbReference type="EMBL" id="THD06294.1"/>
    </source>
</evidence>
<name>A0A4S3KED9_9GAMM</name>
<proteinExistence type="predicted"/>
<sequence>MSTAHETARLGAIGCAPLPACSVPARRDKLRQAGTLNGIDYVEVGDDGTSLCVHLFGDVPQGLGVANVRISGGERITDLRVRGVNPELEPELHDDACLRVLLDREGDHTAYCLCLVDAASGEDPASWLAYPGFDPRYACATLHFRLDCARTLDCADEAPCVQPPSPAPEINYLAKDYASFRQLFLDRLALDMPAWTERHVPDLGIALVEALAYTADQLSYYQDAVATEAYLGTARKRISVRRHARLVDYRMHEGCNARAFVTLASSNDLSLELDNLLLLVPPPGPAHPPPGLIDADQLAAARAAGALIYEPMPLDGMTHIDVIVAHSAIRLHSWGGELCCLPRGSTRATLVDALPAPAAPPVVLLATTDAAVTPARALKLAVGDLLIFEEVLGPQTGNPADADPAHRHAVRLTAVQTSVDPLDGTLLLEVAWDPCDALPFDLCLSVRTPAPDCAWLHDVSLARGNVLLVDHGEHIRGQCASSAICTPTGSDGDYPGLAAALAAMPDACTRCGTLAEDCWLVPGDTHYGCCRCDGAVPDVRRPPSDTGHVLPDTPLTWAEPLPPHAPVCRLLARDPRLALPQLAVYGGALADVLVAGTPDPRWRWLPQYDLLASGPDDRHVVVEIDDDGAAHLRFGDGVLGAQPQAGDFFRAASRIGNGPAGNVGRDSIVWLALKSGVLSADLVPRNPLPASGGTAPESLAEVKRYAPGAFRAKPLRAIVADDYASFAARAPELQGAAAALAWSGSWYAADVALDPRGREDLPAALARRIRAQLERYRRIGHDVEVHAARYVPLRIALNVCVRPDFLLAHVEATLRDRFGAGLRHDGTPGFFHPDRLKLGAPVFASALLAEAQAIAGVAHVEVSCLARADDAADSVPADGVLHLAAREIAQVDNDPDHPDHGSIRFTLGGGR</sequence>
<dbReference type="EMBL" id="MWIO01000039">
    <property type="protein sequence ID" value="THD06294.1"/>
    <property type="molecule type" value="Genomic_DNA"/>
</dbReference>
<dbReference type="OrthoDB" id="9796131at2"/>
<dbReference type="NCBIfam" id="TIGR02243">
    <property type="entry name" value="putative baseplate assembly protein"/>
    <property type="match status" value="1"/>
</dbReference>